<dbReference type="EMBL" id="KZ819327">
    <property type="protein sequence ID" value="PWN20743.1"/>
    <property type="molecule type" value="Genomic_DNA"/>
</dbReference>
<dbReference type="RefSeq" id="XP_025347903.1">
    <property type="nucleotide sequence ID" value="XM_025490317.1"/>
</dbReference>
<proteinExistence type="predicted"/>
<dbReference type="Proteomes" id="UP000245942">
    <property type="component" value="Unassembled WGS sequence"/>
</dbReference>
<dbReference type="InterPro" id="IPR036527">
    <property type="entry name" value="SCP2_sterol-bd_dom_sf"/>
</dbReference>
<name>A0A316U8P0_9BASI</name>
<protein>
    <submittedName>
        <fullName evidence="2">Sterol-binding-like protein</fullName>
    </submittedName>
</protein>
<dbReference type="STRING" id="1684307.A0A316U8P0"/>
<sequence length="121" mass="13460">MGEHKSKALFQQIESGLKEMSDKEKKDIIKKTNGIFEMHIKQGSDELVYTIDLKKEGAAYEGKAKQKADVTITTSDETFMQMADGQLNGQKAFMSGKLKVKGNIMLSTKLDSVLKSQKAKL</sequence>
<evidence type="ECO:0000313" key="3">
    <source>
        <dbReference type="Proteomes" id="UP000245942"/>
    </source>
</evidence>
<evidence type="ECO:0000259" key="1">
    <source>
        <dbReference type="Pfam" id="PF02036"/>
    </source>
</evidence>
<dbReference type="GO" id="GO:0005829">
    <property type="term" value="C:cytosol"/>
    <property type="evidence" value="ECO:0007669"/>
    <property type="project" value="TreeGrafter"/>
</dbReference>
<dbReference type="OrthoDB" id="10265837at2759"/>
<dbReference type="Gene3D" id="3.30.1050.10">
    <property type="entry name" value="SCP2 sterol-binding domain"/>
    <property type="match status" value="1"/>
</dbReference>
<accession>A0A316U8P0</accession>
<keyword evidence="3" id="KW-1185">Reference proteome</keyword>
<feature type="domain" description="SCP2" evidence="1">
    <location>
        <begin position="19"/>
        <end position="115"/>
    </location>
</feature>
<dbReference type="SUPFAM" id="SSF55718">
    <property type="entry name" value="SCP-like"/>
    <property type="match status" value="1"/>
</dbReference>
<dbReference type="GeneID" id="37012051"/>
<organism evidence="2 3">
    <name type="scientific">Pseudomicrostroma glucosiphilum</name>
    <dbReference type="NCBI Taxonomy" id="1684307"/>
    <lineage>
        <taxon>Eukaryota</taxon>
        <taxon>Fungi</taxon>
        <taxon>Dikarya</taxon>
        <taxon>Basidiomycota</taxon>
        <taxon>Ustilaginomycotina</taxon>
        <taxon>Exobasidiomycetes</taxon>
        <taxon>Microstromatales</taxon>
        <taxon>Microstromatales incertae sedis</taxon>
        <taxon>Pseudomicrostroma</taxon>
    </lineage>
</organism>
<dbReference type="InterPro" id="IPR003033">
    <property type="entry name" value="SCP2_sterol-bd_dom"/>
</dbReference>
<dbReference type="Pfam" id="PF02036">
    <property type="entry name" value="SCP2"/>
    <property type="match status" value="1"/>
</dbReference>
<dbReference type="AlphaFoldDB" id="A0A316U8P0"/>
<dbReference type="PANTHER" id="PTHR10094:SF28">
    <property type="entry name" value="SCP2 DOMAIN-CONTAINING PROTEIN"/>
    <property type="match status" value="1"/>
</dbReference>
<dbReference type="PANTHER" id="PTHR10094">
    <property type="entry name" value="STEROL CARRIER PROTEIN 2 SCP-2 FAMILY PROTEIN"/>
    <property type="match status" value="1"/>
</dbReference>
<gene>
    <name evidence="2" type="ORF">BCV69DRAFT_248954</name>
</gene>
<reference evidence="2 3" key="1">
    <citation type="journal article" date="2018" name="Mol. Biol. Evol.">
        <title>Broad Genomic Sampling Reveals a Smut Pathogenic Ancestry of the Fungal Clade Ustilaginomycotina.</title>
        <authorList>
            <person name="Kijpornyongpan T."/>
            <person name="Mondo S.J."/>
            <person name="Barry K."/>
            <person name="Sandor L."/>
            <person name="Lee J."/>
            <person name="Lipzen A."/>
            <person name="Pangilinan J."/>
            <person name="LaButti K."/>
            <person name="Hainaut M."/>
            <person name="Henrissat B."/>
            <person name="Grigoriev I.V."/>
            <person name="Spatafora J.W."/>
            <person name="Aime M.C."/>
        </authorList>
    </citation>
    <scope>NUCLEOTIDE SEQUENCE [LARGE SCALE GENOMIC DNA]</scope>
    <source>
        <strain evidence="2 3">MCA 4718</strain>
    </source>
</reference>
<dbReference type="FunFam" id="3.30.1050.10:FF:000001">
    <property type="entry name" value="Putative Non-specific lipid-transfer protein"/>
    <property type="match status" value="1"/>
</dbReference>
<evidence type="ECO:0000313" key="2">
    <source>
        <dbReference type="EMBL" id="PWN20743.1"/>
    </source>
</evidence>